<name>A0A2N5CA26_9BURK</name>
<proteinExistence type="predicted"/>
<dbReference type="SUPFAM" id="SSF54637">
    <property type="entry name" value="Thioesterase/thiol ester dehydrase-isomerase"/>
    <property type="match status" value="1"/>
</dbReference>
<dbReference type="Pfam" id="PF22817">
    <property type="entry name" value="ApeP-like"/>
    <property type="match status" value="1"/>
</dbReference>
<accession>A0A2N5CA26</accession>
<organism evidence="1 2">
    <name type="scientific">Cupriavidus pauculus</name>
    <dbReference type="NCBI Taxonomy" id="82633"/>
    <lineage>
        <taxon>Bacteria</taxon>
        <taxon>Pseudomonadati</taxon>
        <taxon>Pseudomonadota</taxon>
        <taxon>Betaproteobacteria</taxon>
        <taxon>Burkholderiales</taxon>
        <taxon>Burkholderiaceae</taxon>
        <taxon>Cupriavidus</taxon>
    </lineage>
</organism>
<dbReference type="EMBL" id="PJRP01000008">
    <property type="protein sequence ID" value="PLP99067.1"/>
    <property type="molecule type" value="Genomic_DNA"/>
</dbReference>
<dbReference type="AlphaFoldDB" id="A0A2N5CA26"/>
<reference evidence="1 2" key="1">
    <citation type="submission" date="2017-12" db="EMBL/GenBank/DDBJ databases">
        <title>Genome sequence of the active heterotrophic nitrifier-denitrifier, Cupriavidus pauculus UM1.</title>
        <authorList>
            <person name="Putonti C."/>
            <person name="Castignetti D."/>
        </authorList>
    </citation>
    <scope>NUCLEOTIDE SEQUENCE [LARGE SCALE GENOMIC DNA]</scope>
    <source>
        <strain evidence="1 2">UM1</strain>
    </source>
</reference>
<dbReference type="InterPro" id="IPR029069">
    <property type="entry name" value="HotDog_dom_sf"/>
</dbReference>
<evidence type="ECO:0000313" key="2">
    <source>
        <dbReference type="Proteomes" id="UP000234341"/>
    </source>
</evidence>
<evidence type="ECO:0000313" key="1">
    <source>
        <dbReference type="EMBL" id="PLP99067.1"/>
    </source>
</evidence>
<evidence type="ECO:0008006" key="3">
    <source>
        <dbReference type="Google" id="ProtNLM"/>
    </source>
</evidence>
<protein>
    <recommendedName>
        <fullName evidence="3">3-hydroxylacyl-ACP dehydratase</fullName>
    </recommendedName>
</protein>
<gene>
    <name evidence="1" type="ORF">CYJ10_17305</name>
</gene>
<dbReference type="CDD" id="cd01289">
    <property type="entry name" value="FabA_like"/>
    <property type="match status" value="1"/>
</dbReference>
<comment type="caution">
    <text evidence="1">The sequence shown here is derived from an EMBL/GenBank/DDBJ whole genome shotgun (WGS) entry which is preliminary data.</text>
</comment>
<dbReference type="Gene3D" id="3.10.129.10">
    <property type="entry name" value="Hotdog Thioesterase"/>
    <property type="match status" value="1"/>
</dbReference>
<dbReference type="PIRSF" id="PIRSF020565">
    <property type="entry name" value="3Ho_Ac_ACP_DH_prd"/>
    <property type="match status" value="1"/>
</dbReference>
<dbReference type="RefSeq" id="WP_101682723.1">
    <property type="nucleotide sequence ID" value="NZ_PJRP01000008.1"/>
</dbReference>
<sequence length="165" mass="17365">MTAADPLSTARNPLPPVGELVPHAGAMRLIDELLEADATHGVARATVRPTQLFVDDAGMPAWIGVEYMAQTIAAWAGMQAREAGRSPVPGFLLGTRRYVSDVPAFAAGSVLTIRVQLEMAGEVAADGALSMFACTLTQDGREVARATVSVFVPADARVFLEGQQT</sequence>
<dbReference type="InterPro" id="IPR016776">
    <property type="entry name" value="ApeP-like_dehydratase"/>
</dbReference>
<dbReference type="Proteomes" id="UP000234341">
    <property type="component" value="Unassembled WGS sequence"/>
</dbReference>
<dbReference type="OrthoDB" id="9800188at2"/>